<feature type="domain" description="Beta-lactamase-related" evidence="1">
    <location>
        <begin position="26"/>
        <end position="395"/>
    </location>
</feature>
<evidence type="ECO:0000313" key="3">
    <source>
        <dbReference type="Proteomes" id="UP000663918"/>
    </source>
</evidence>
<reference evidence="2" key="1">
    <citation type="submission" date="2020-09" db="EMBL/GenBank/DDBJ databases">
        <title>Brevundimonas sp. LVF2 isolated from a puddle in Goettingen, Germany.</title>
        <authorList>
            <person name="Friedrich I."/>
            <person name="Klassen A."/>
            <person name="Hannes N."/>
            <person name="Schneider D."/>
            <person name="Hertel R."/>
            <person name="Daniel R."/>
        </authorList>
    </citation>
    <scope>NUCLEOTIDE SEQUENCE</scope>
    <source>
        <strain evidence="2">LVF2</strain>
    </source>
</reference>
<gene>
    <name evidence="2" type="ORF">IFJ75_11465</name>
</gene>
<dbReference type="InterPro" id="IPR012338">
    <property type="entry name" value="Beta-lactam/transpept-like"/>
</dbReference>
<evidence type="ECO:0000313" key="2">
    <source>
        <dbReference type="EMBL" id="QTC89913.1"/>
    </source>
</evidence>
<dbReference type="EMBL" id="CP062222">
    <property type="protein sequence ID" value="QTC89913.1"/>
    <property type="molecule type" value="Genomic_DNA"/>
</dbReference>
<proteinExistence type="predicted"/>
<dbReference type="RefSeq" id="WP_207868305.1">
    <property type="nucleotide sequence ID" value="NZ_CP062222.1"/>
</dbReference>
<dbReference type="SUPFAM" id="SSF56601">
    <property type="entry name" value="beta-lactamase/transpeptidase-like"/>
    <property type="match status" value="1"/>
</dbReference>
<dbReference type="PANTHER" id="PTHR43283:SF3">
    <property type="entry name" value="BETA-LACTAMASE FAMILY PROTEIN (AFU_ORTHOLOGUE AFUA_5G07500)"/>
    <property type="match status" value="1"/>
</dbReference>
<accession>A0A975BYC3</accession>
<dbReference type="KEGG" id="bgoe:IFJ75_11465"/>
<protein>
    <submittedName>
        <fullName evidence="2">Beta-lactamase family protein</fullName>
    </submittedName>
</protein>
<keyword evidence="3" id="KW-1185">Reference proteome</keyword>
<organism evidence="2 3">
    <name type="scientific">Brevundimonas goettingensis</name>
    <dbReference type="NCBI Taxonomy" id="2774190"/>
    <lineage>
        <taxon>Bacteria</taxon>
        <taxon>Pseudomonadati</taxon>
        <taxon>Pseudomonadota</taxon>
        <taxon>Alphaproteobacteria</taxon>
        <taxon>Caulobacterales</taxon>
        <taxon>Caulobacteraceae</taxon>
        <taxon>Brevundimonas</taxon>
    </lineage>
</organism>
<evidence type="ECO:0000259" key="1">
    <source>
        <dbReference type="Pfam" id="PF00144"/>
    </source>
</evidence>
<dbReference type="InterPro" id="IPR001466">
    <property type="entry name" value="Beta-lactam-related"/>
</dbReference>
<dbReference type="AlphaFoldDB" id="A0A975BYC3"/>
<dbReference type="Pfam" id="PF00144">
    <property type="entry name" value="Beta-lactamase"/>
    <property type="match status" value="1"/>
</dbReference>
<dbReference type="Proteomes" id="UP000663918">
    <property type="component" value="Chromosome"/>
</dbReference>
<name>A0A975BYC3_9CAUL</name>
<dbReference type="InterPro" id="IPR050789">
    <property type="entry name" value="Diverse_Enzym_Activities"/>
</dbReference>
<dbReference type="Gene3D" id="3.40.710.10">
    <property type="entry name" value="DD-peptidase/beta-lactamase superfamily"/>
    <property type="match status" value="1"/>
</dbReference>
<sequence>MAEFAGFPVAARPEDLGFDSARLGRLDDYMAGMVEAGRVAGVTTLILRHGKVAAFRTHGSAVLGGATPLSPDAIFRIYSMTKPIAATAMMILFEEGHWVLDDPVTKFIPEFENLKVCVGVGPDGEMIIEEAKRAPALREVMSHTAGFAYGLFPDYHPLEKAYFVEAIARPDGAQAFVDKVAAQPLMFQPGGEWFYSIASGILGVIVSRISGQTFGDFLQDRIFGPLGMVDTGFQTGVDKADRLVTFYQDDGQGGLKEVTEVLNAPINPFIAPPPFEDGGGGLVSTITDYARFTQMILNRGELDGVRILAPVTVELMSTNVIPDAVLATSHPLRLLPFNPAFGFGLGFSVMNDPRRMGSVEGRGTLAWGGMGGTWFWIDPENDLAFVGLIQRFADPISGEFRAKARTFTYAALTRPDL</sequence>
<dbReference type="PANTHER" id="PTHR43283">
    <property type="entry name" value="BETA-LACTAMASE-RELATED"/>
    <property type="match status" value="1"/>
</dbReference>